<dbReference type="EMBL" id="JBHSAY010000019">
    <property type="protein sequence ID" value="MFC4135000.1"/>
    <property type="molecule type" value="Genomic_DNA"/>
</dbReference>
<evidence type="ECO:0000256" key="1">
    <source>
        <dbReference type="ARBA" id="ARBA00023015"/>
    </source>
</evidence>
<dbReference type="SUPFAM" id="SSF48498">
    <property type="entry name" value="Tetracyclin repressor-like, C-terminal domain"/>
    <property type="match status" value="1"/>
</dbReference>
<comment type="caution">
    <text evidence="6">The sequence shown here is derived from an EMBL/GenBank/DDBJ whole genome shotgun (WGS) entry which is preliminary data.</text>
</comment>
<dbReference type="InterPro" id="IPR009057">
    <property type="entry name" value="Homeodomain-like_sf"/>
</dbReference>
<dbReference type="InterPro" id="IPR036271">
    <property type="entry name" value="Tet_transcr_reg_TetR-rel_C_sf"/>
</dbReference>
<dbReference type="InterPro" id="IPR050109">
    <property type="entry name" value="HTH-type_TetR-like_transc_reg"/>
</dbReference>
<dbReference type="PRINTS" id="PR00455">
    <property type="entry name" value="HTHTETR"/>
</dbReference>
<keyword evidence="2 4" id="KW-0238">DNA-binding</keyword>
<dbReference type="Pfam" id="PF21597">
    <property type="entry name" value="TetR_C_43"/>
    <property type="match status" value="1"/>
</dbReference>
<dbReference type="PANTHER" id="PTHR30055">
    <property type="entry name" value="HTH-TYPE TRANSCRIPTIONAL REGULATOR RUTR"/>
    <property type="match status" value="1"/>
</dbReference>
<gene>
    <name evidence="6" type="ORF">ACFOZ4_30690</name>
</gene>
<dbReference type="RefSeq" id="WP_253762488.1">
    <property type="nucleotide sequence ID" value="NZ_JAMZDZ010000001.1"/>
</dbReference>
<dbReference type="Proteomes" id="UP001595816">
    <property type="component" value="Unassembled WGS sequence"/>
</dbReference>
<dbReference type="InterPro" id="IPR049445">
    <property type="entry name" value="TetR_SbtR-like_C"/>
</dbReference>
<evidence type="ECO:0000256" key="4">
    <source>
        <dbReference type="PROSITE-ProRule" id="PRU00335"/>
    </source>
</evidence>
<keyword evidence="3" id="KW-0804">Transcription</keyword>
<keyword evidence="7" id="KW-1185">Reference proteome</keyword>
<evidence type="ECO:0000313" key="6">
    <source>
        <dbReference type="EMBL" id="MFC4135000.1"/>
    </source>
</evidence>
<dbReference type="InterPro" id="IPR023772">
    <property type="entry name" value="DNA-bd_HTH_TetR-type_CS"/>
</dbReference>
<dbReference type="Gene3D" id="1.10.357.10">
    <property type="entry name" value="Tetracycline Repressor, domain 2"/>
    <property type="match status" value="1"/>
</dbReference>
<dbReference type="Pfam" id="PF00440">
    <property type="entry name" value="TetR_N"/>
    <property type="match status" value="1"/>
</dbReference>
<feature type="DNA-binding region" description="H-T-H motif" evidence="4">
    <location>
        <begin position="34"/>
        <end position="53"/>
    </location>
</feature>
<accession>A0ABV8LVK0</accession>
<evidence type="ECO:0000259" key="5">
    <source>
        <dbReference type="PROSITE" id="PS50977"/>
    </source>
</evidence>
<evidence type="ECO:0000313" key="7">
    <source>
        <dbReference type="Proteomes" id="UP001595816"/>
    </source>
</evidence>
<sequence>MTPDPPLRADARRNRERLLAAAEQVFAEQGVTASTEDVARVAGVGVGTVFRHFPTKEQLIEAVYHARLARLAELADRLADSADPGAAFAEFFSTTVEGAATKNALVEALSRAGVDTAAPEVGGWVRRALGVLLARAQQAGAVRPDVTVPDLLGLLVGTSRAVEHLSGDPEARVRVVEVVLDGLRVRR</sequence>
<reference evidence="7" key="1">
    <citation type="journal article" date="2019" name="Int. J. Syst. Evol. Microbiol.">
        <title>The Global Catalogue of Microorganisms (GCM) 10K type strain sequencing project: providing services to taxonomists for standard genome sequencing and annotation.</title>
        <authorList>
            <consortium name="The Broad Institute Genomics Platform"/>
            <consortium name="The Broad Institute Genome Sequencing Center for Infectious Disease"/>
            <person name="Wu L."/>
            <person name="Ma J."/>
        </authorList>
    </citation>
    <scope>NUCLEOTIDE SEQUENCE [LARGE SCALE GENOMIC DNA]</scope>
    <source>
        <strain evidence="7">CGMCC 4.7289</strain>
    </source>
</reference>
<protein>
    <submittedName>
        <fullName evidence="6">TetR/AcrR family transcriptional regulator</fullName>
    </submittedName>
</protein>
<keyword evidence="1" id="KW-0805">Transcription regulation</keyword>
<dbReference type="PROSITE" id="PS01081">
    <property type="entry name" value="HTH_TETR_1"/>
    <property type="match status" value="1"/>
</dbReference>
<dbReference type="PROSITE" id="PS50977">
    <property type="entry name" value="HTH_TETR_2"/>
    <property type="match status" value="1"/>
</dbReference>
<dbReference type="InterPro" id="IPR001647">
    <property type="entry name" value="HTH_TetR"/>
</dbReference>
<organism evidence="6 7">
    <name type="scientific">Hamadaea flava</name>
    <dbReference type="NCBI Taxonomy" id="1742688"/>
    <lineage>
        <taxon>Bacteria</taxon>
        <taxon>Bacillati</taxon>
        <taxon>Actinomycetota</taxon>
        <taxon>Actinomycetes</taxon>
        <taxon>Micromonosporales</taxon>
        <taxon>Micromonosporaceae</taxon>
        <taxon>Hamadaea</taxon>
    </lineage>
</organism>
<proteinExistence type="predicted"/>
<dbReference type="PANTHER" id="PTHR30055:SF234">
    <property type="entry name" value="HTH-TYPE TRANSCRIPTIONAL REGULATOR BETI"/>
    <property type="match status" value="1"/>
</dbReference>
<feature type="domain" description="HTH tetR-type" evidence="5">
    <location>
        <begin position="12"/>
        <end position="71"/>
    </location>
</feature>
<evidence type="ECO:0000256" key="2">
    <source>
        <dbReference type="ARBA" id="ARBA00023125"/>
    </source>
</evidence>
<evidence type="ECO:0000256" key="3">
    <source>
        <dbReference type="ARBA" id="ARBA00023163"/>
    </source>
</evidence>
<dbReference type="SUPFAM" id="SSF46689">
    <property type="entry name" value="Homeodomain-like"/>
    <property type="match status" value="1"/>
</dbReference>
<name>A0ABV8LVK0_9ACTN</name>